<comment type="caution">
    <text evidence="1">The sequence shown here is derived from an EMBL/GenBank/DDBJ whole genome shotgun (WGS) entry which is preliminary data.</text>
</comment>
<gene>
    <name evidence="1" type="ORF">GCM10022268_12720</name>
</gene>
<keyword evidence="2" id="KW-1185">Reference proteome</keyword>
<dbReference type="Proteomes" id="UP001500523">
    <property type="component" value="Unassembled WGS sequence"/>
</dbReference>
<accession>A0ABP7DF33</accession>
<evidence type="ECO:0000313" key="2">
    <source>
        <dbReference type="Proteomes" id="UP001500523"/>
    </source>
</evidence>
<protein>
    <recommendedName>
        <fullName evidence="3">Holin</fullName>
    </recommendedName>
</protein>
<dbReference type="RefSeq" id="WP_192126141.1">
    <property type="nucleotide sequence ID" value="NZ_BAABBF010000002.1"/>
</dbReference>
<sequence>MNDQRLRFRAFLAVVIATLLVALAPIAVTGLLGKVLPEALIATSDKVTTGLVTLLGTIGGLLFRQSQPDAAAGPVVPR</sequence>
<dbReference type="EMBL" id="BAABBF010000002">
    <property type="protein sequence ID" value="GAA3704539.1"/>
    <property type="molecule type" value="Genomic_DNA"/>
</dbReference>
<reference evidence="2" key="1">
    <citation type="journal article" date="2019" name="Int. J. Syst. Evol. Microbiol.">
        <title>The Global Catalogue of Microorganisms (GCM) 10K type strain sequencing project: providing services to taxonomists for standard genome sequencing and annotation.</title>
        <authorList>
            <consortium name="The Broad Institute Genomics Platform"/>
            <consortium name="The Broad Institute Genome Sequencing Center for Infectious Disease"/>
            <person name="Wu L."/>
            <person name="Ma J."/>
        </authorList>
    </citation>
    <scope>NUCLEOTIDE SEQUENCE [LARGE SCALE GENOMIC DNA]</scope>
    <source>
        <strain evidence="2">JCM 17498</strain>
    </source>
</reference>
<name>A0ABP7DF33_9SPHN</name>
<organism evidence="1 2">
    <name type="scientific">Sphingomonas cynarae</name>
    <dbReference type="NCBI Taxonomy" id="930197"/>
    <lineage>
        <taxon>Bacteria</taxon>
        <taxon>Pseudomonadati</taxon>
        <taxon>Pseudomonadota</taxon>
        <taxon>Alphaproteobacteria</taxon>
        <taxon>Sphingomonadales</taxon>
        <taxon>Sphingomonadaceae</taxon>
        <taxon>Sphingomonas</taxon>
    </lineage>
</organism>
<evidence type="ECO:0008006" key="3">
    <source>
        <dbReference type="Google" id="ProtNLM"/>
    </source>
</evidence>
<evidence type="ECO:0000313" key="1">
    <source>
        <dbReference type="EMBL" id="GAA3704539.1"/>
    </source>
</evidence>
<proteinExistence type="predicted"/>